<name>A0ABU9KU52_9EURY</name>
<dbReference type="GO" id="GO:0016746">
    <property type="term" value="F:acyltransferase activity"/>
    <property type="evidence" value="ECO:0007669"/>
    <property type="project" value="UniProtKB-KW"/>
</dbReference>
<accession>A0ABU9KU52</accession>
<dbReference type="EC" id="2.3.1.-" evidence="2"/>
<dbReference type="Proteomes" id="UP001396646">
    <property type="component" value="Unassembled WGS sequence"/>
</dbReference>
<keyword evidence="2" id="KW-0808">Transferase</keyword>
<evidence type="ECO:0000313" key="3">
    <source>
        <dbReference type="Proteomes" id="UP001396646"/>
    </source>
</evidence>
<protein>
    <submittedName>
        <fullName evidence="2">GNAT family N-acetyltransferase</fullName>
        <ecNumber evidence="2">2.3.1.-</ecNumber>
    </submittedName>
</protein>
<evidence type="ECO:0000259" key="1">
    <source>
        <dbReference type="PROSITE" id="PS51186"/>
    </source>
</evidence>
<dbReference type="SUPFAM" id="SSF55729">
    <property type="entry name" value="Acyl-CoA N-acyltransferases (Nat)"/>
    <property type="match status" value="1"/>
</dbReference>
<proteinExistence type="predicted"/>
<dbReference type="PROSITE" id="PS51186">
    <property type="entry name" value="GNAT"/>
    <property type="match status" value="1"/>
</dbReference>
<organism evidence="2 3">
    <name type="scientific">Methanococcoides cohabitans</name>
    <dbReference type="NCBI Taxonomy" id="3136559"/>
    <lineage>
        <taxon>Archaea</taxon>
        <taxon>Methanobacteriati</taxon>
        <taxon>Methanobacteriota</taxon>
        <taxon>Stenosarchaea group</taxon>
        <taxon>Methanomicrobia</taxon>
        <taxon>Methanosarcinales</taxon>
        <taxon>Methanosarcinaceae</taxon>
        <taxon>Methanococcoides</taxon>
    </lineage>
</organism>
<comment type="caution">
    <text evidence="2">The sequence shown here is derived from an EMBL/GenBank/DDBJ whole genome shotgun (WGS) entry which is preliminary data.</text>
</comment>
<dbReference type="RefSeq" id="WP_342127539.1">
    <property type="nucleotide sequence ID" value="NZ_JBCAUS010000006.1"/>
</dbReference>
<dbReference type="Gene3D" id="3.40.630.30">
    <property type="match status" value="1"/>
</dbReference>
<gene>
    <name evidence="2" type="ORF">WOA13_08855</name>
</gene>
<keyword evidence="3" id="KW-1185">Reference proteome</keyword>
<feature type="domain" description="N-acetyltransferase" evidence="1">
    <location>
        <begin position="4"/>
        <end position="159"/>
    </location>
</feature>
<evidence type="ECO:0000313" key="2">
    <source>
        <dbReference type="EMBL" id="MEL4305926.1"/>
    </source>
</evidence>
<dbReference type="InterPro" id="IPR016181">
    <property type="entry name" value="Acyl_CoA_acyltransferase"/>
</dbReference>
<dbReference type="InterPro" id="IPR000182">
    <property type="entry name" value="GNAT_dom"/>
</dbReference>
<dbReference type="EMBL" id="JBCAUS010000006">
    <property type="protein sequence ID" value="MEL4305926.1"/>
    <property type="molecule type" value="Genomic_DNA"/>
</dbReference>
<keyword evidence="2" id="KW-0012">Acyltransferase</keyword>
<reference evidence="2 3" key="1">
    <citation type="submission" date="2024-04" db="EMBL/GenBank/DDBJ databases">
        <title>Methanococcoides sp. LMO-2.</title>
        <authorList>
            <person name="Liang L."/>
        </authorList>
    </citation>
    <scope>NUCLEOTIDE SEQUENCE [LARGE SCALE GENOMIC DNA]</scope>
    <source>
        <strain evidence="2 3">LMO-2</strain>
    </source>
</reference>
<sequence length="374" mass="43452">MPSTKIRPLEEKDFPELADLLNEGLEIDPEVWIRRFDMWWTSNPWMDESIPYGWVVENGNSGIVGFMGNIPVKYQINGKDGIAAAGTSLYVRPTVRGFTSLQLVRAFEKQKNINLLLNTTANETASVIFKKFGFTEHDVPYNNLEYWHIRDFGEIYNLYTRTSIKSDRIQLLAKIPLIPIKLASPVVRWIKDKTTFKSPPDHYECSLCMDCDESFTELWENNRKNNTTTICRDVETLRWLYFSDAIAEKRNVIRCIDTRNDKLVGYFVVDVPCTETDIKIMHLKDAYIPLFEEGIVQSLVEFSINLAKSNNAAAMAFWATDQKMDDVLKKRVMIKRKHKHAYLYNFINEDDESELKEQKHEFIPSPIDPDRGIL</sequence>